<evidence type="ECO:0000259" key="3">
    <source>
        <dbReference type="Pfam" id="PF16586"/>
    </source>
</evidence>
<dbReference type="InterPro" id="IPR045053">
    <property type="entry name" value="MAN-like"/>
</dbReference>
<organism evidence="4 5">
    <name type="scientific">Hymenobacter sediminicola</name>
    <dbReference type="NCBI Taxonomy" id="2761579"/>
    <lineage>
        <taxon>Bacteria</taxon>
        <taxon>Pseudomonadati</taxon>
        <taxon>Bacteroidota</taxon>
        <taxon>Cytophagia</taxon>
        <taxon>Cytophagales</taxon>
        <taxon>Hymenobacteraceae</taxon>
        <taxon>Hymenobacter</taxon>
    </lineage>
</organism>
<dbReference type="RefSeq" id="WP_185889574.1">
    <property type="nucleotide sequence ID" value="NZ_CP060202.1"/>
</dbReference>
<feature type="signal peptide" evidence="2">
    <location>
        <begin position="1"/>
        <end position="20"/>
    </location>
</feature>
<sequence>MRCFLLILCCFWLGNSSAWALRIAEQRLMGTAPPTRLQKLEIGLALEAGTIRNPYDPAEITVGAEFVSPGGKVYRAMGFWYQDFKRCTTCAPPPRASAQDTCYYCTTCPEDPRYLVPVPTRLPWRVRFAPTEAGRWNYRLLVRHADTTVASAPTFFTVAVATNPGFVQVHPNGRNFAFADGQIFFPLGMNVVSYSMADRYSRLPYLDVRGGITRIADNGGNFARLMMAPEQFGIEWTDGPAGRYDARQNRAYDLDALVEQAARRRVYLQVAISSVTELFDSESFGRAWQKHPYRQLLGPNASNLSFFTDSLSRQLFRQRIRYVMSRWGYSPAVFAIELMNETDLFGAGSQNNFWDRDNAGQVANWTDDMLAYARSLAPQHLYTTSFGFAYSGDYKRADGSAFFQSPELDFVQHHYYSSDLNVEHQRAFLARLAKARYPGKPYLLTEFAINNDQPCWSGSSNFTAKQYRPGVLYHDLNEMHNTLWSSTFNGSGGAALYWWANQVFSLCYGGQYHYFKPLQMFLADCPIFSEEHEPIASPCPGETGPKDGRRQTSSPGNCVPVWAAGARADNASFEPTGATTSDPRLEVFALRSSARIVGWVHNRANYWYKLPHLSGPLTDSLCRLYNDNQPSTPDSIPALVGQRVTIPNVVRPGRYRLEFFSTYPFYALGRGGKQMQGGVIAQFTTEVRATEGQLTFTVPPLRPLGTPPFAPDYGFKATWLPEPTAAPKAPLKTTPKVPARKPTAPPVRKPATRPVRR</sequence>
<dbReference type="Proteomes" id="UP000515489">
    <property type="component" value="Chromosome"/>
</dbReference>
<dbReference type="PANTHER" id="PTHR31451">
    <property type="match status" value="1"/>
</dbReference>
<dbReference type="InterPro" id="IPR013783">
    <property type="entry name" value="Ig-like_fold"/>
</dbReference>
<proteinExistence type="predicted"/>
<dbReference type="AlphaFoldDB" id="A0A7G7WBF5"/>
<dbReference type="EMBL" id="CP060202">
    <property type="protein sequence ID" value="QNH63698.1"/>
    <property type="molecule type" value="Genomic_DNA"/>
</dbReference>
<dbReference type="Gene3D" id="3.20.20.80">
    <property type="entry name" value="Glycosidases"/>
    <property type="match status" value="1"/>
</dbReference>
<feature type="region of interest" description="Disordered" evidence="1">
    <location>
        <begin position="724"/>
        <end position="757"/>
    </location>
</feature>
<dbReference type="InterPro" id="IPR032260">
    <property type="entry name" value="DUF5060"/>
</dbReference>
<reference evidence="4 5" key="1">
    <citation type="submission" date="2020-08" db="EMBL/GenBank/DDBJ databases">
        <title>Hymenobacter sp. S2-20-2 genome sequencing.</title>
        <authorList>
            <person name="Jin L."/>
        </authorList>
    </citation>
    <scope>NUCLEOTIDE SEQUENCE [LARGE SCALE GENOMIC DNA]</scope>
    <source>
        <strain evidence="4 5">S2-20-2</strain>
    </source>
</reference>
<evidence type="ECO:0000313" key="4">
    <source>
        <dbReference type="EMBL" id="QNH63698.1"/>
    </source>
</evidence>
<dbReference type="SUPFAM" id="SSF51445">
    <property type="entry name" value="(Trans)glycosidases"/>
    <property type="match status" value="1"/>
</dbReference>
<dbReference type="GO" id="GO:0016985">
    <property type="term" value="F:mannan endo-1,4-beta-mannosidase activity"/>
    <property type="evidence" value="ECO:0007669"/>
    <property type="project" value="TreeGrafter"/>
</dbReference>
<dbReference type="PANTHER" id="PTHR31451:SF64">
    <property type="entry name" value="MANNAN ENDO-1,4-BETA-MANNOSIDASE 7"/>
    <property type="match status" value="1"/>
</dbReference>
<evidence type="ECO:0000256" key="2">
    <source>
        <dbReference type="SAM" id="SignalP"/>
    </source>
</evidence>
<protein>
    <submittedName>
        <fullName evidence="4">DUF5060 domain-containing protein</fullName>
    </submittedName>
</protein>
<dbReference type="Gene3D" id="2.60.40.10">
    <property type="entry name" value="Immunoglobulins"/>
    <property type="match status" value="1"/>
</dbReference>
<keyword evidence="5" id="KW-1185">Reference proteome</keyword>
<feature type="chain" id="PRO_5029003364" evidence="2">
    <location>
        <begin position="21"/>
        <end position="757"/>
    </location>
</feature>
<dbReference type="Pfam" id="PF16586">
    <property type="entry name" value="DUF5060"/>
    <property type="match status" value="1"/>
</dbReference>
<feature type="domain" description="DUF5060" evidence="3">
    <location>
        <begin position="39"/>
        <end position="140"/>
    </location>
</feature>
<dbReference type="KEGG" id="hsk:H4317_07865"/>
<gene>
    <name evidence="4" type="ORF">H4317_07865</name>
</gene>
<dbReference type="InterPro" id="IPR017853">
    <property type="entry name" value="GH"/>
</dbReference>
<evidence type="ECO:0000256" key="1">
    <source>
        <dbReference type="SAM" id="MobiDB-lite"/>
    </source>
</evidence>
<accession>A0A7G7WBF5</accession>
<evidence type="ECO:0000313" key="5">
    <source>
        <dbReference type="Proteomes" id="UP000515489"/>
    </source>
</evidence>
<keyword evidence="2" id="KW-0732">Signal</keyword>
<feature type="region of interest" description="Disordered" evidence="1">
    <location>
        <begin position="536"/>
        <end position="555"/>
    </location>
</feature>
<name>A0A7G7WBF5_9BACT</name>